<sequence length="607" mass="67415">MIQTNCSLFFDPSVGNYLIEYRGPFLEEMAKIDYACGIPITEAFAVIAVNENDINRLLIDVPSIVYIDIRTMLVLQEISPSYVDNINNIKLNPYLDVSGRGVVVGIIDTGINYLNPEFMREDGTSRIITLWDQTISSNDFQDNYNMYMGKVFTNDQINLAIQASRNNEDPYAIVPSIDDVGHGTKVASIIGARGEDPDLQGVANGCDFVIVKLFQSTNFRQKILENNMTPPPVYNMSELFTAIEFLKNEFLRLNRPMVIYIGVGTTFGSHDGANLISRYILNLMNYGHLCIVIGTGNEGNAQGHVSGFIPGVNEISTQEFRISRELRNFSFSIWLQSPNRASINITSPTGESSGIIISQTGKVLTYNYVFTNTSVRISYFTPEHFTGNELINVEFTRIKPGIWRVDLIGYYIVSGRYDIWMPPSNTLPPGVEFLTPNPENTLLVPSTTMNMLSVAYLGVNNSITPTSGKGFNVNGFINPAIATTGVDILASDVNGNESTLSGASAASAIIAGACALLFEWGIIKGNDRSMSTIKIRSYLIYGSTRNPNFTYPNVDIGYGEFNLLGTFNFIARIFTNLFRESNEFNNSKIDKLKEFYKLPKKDGDKIE</sequence>
<dbReference type="PROSITE" id="PS51892">
    <property type="entry name" value="SUBTILASE"/>
    <property type="match status" value="1"/>
</dbReference>
<evidence type="ECO:0000256" key="5">
    <source>
        <dbReference type="PROSITE-ProRule" id="PRU01240"/>
    </source>
</evidence>
<reference evidence="7 8" key="1">
    <citation type="submission" date="2016-08" db="EMBL/GenBank/DDBJ databases">
        <title>Complete Genome Sequence Of The Indigo Reducing Clostridium isatidis DSM15098.</title>
        <authorList>
            <person name="Little G.T."/>
            <person name="Minton N.P."/>
        </authorList>
    </citation>
    <scope>NUCLEOTIDE SEQUENCE [LARGE SCALE GENOMIC DNA]</scope>
    <source>
        <strain evidence="7 8">DSM 15098</strain>
    </source>
</reference>
<dbReference type="EMBL" id="CP016786">
    <property type="protein sequence ID" value="ASW42532.1"/>
    <property type="molecule type" value="Genomic_DNA"/>
</dbReference>
<dbReference type="OrthoDB" id="2744137at2"/>
<dbReference type="InterPro" id="IPR034045">
    <property type="entry name" value="Pep_S8_CspA-like"/>
</dbReference>
<protein>
    <submittedName>
        <fullName evidence="7">Peptidase S8 and S53 subtilisin kexin sedolisin</fullName>
    </submittedName>
</protein>
<feature type="domain" description="Peptidase S8/S53" evidence="6">
    <location>
        <begin position="99"/>
        <end position="232"/>
    </location>
</feature>
<keyword evidence="2 5" id="KW-0645">Protease</keyword>
<proteinExistence type="inferred from homology"/>
<dbReference type="AlphaFoldDB" id="A0A343JAH4"/>
<dbReference type="PIRSF" id="PIRSF037894">
    <property type="entry name" value="Subtilisin_rel_CspABC"/>
    <property type="match status" value="1"/>
</dbReference>
<accession>A0A343JAH4</accession>
<keyword evidence="8" id="KW-1185">Reference proteome</keyword>
<dbReference type="Pfam" id="PF00082">
    <property type="entry name" value="Peptidase_S8"/>
    <property type="match status" value="2"/>
</dbReference>
<dbReference type="InterPro" id="IPR050131">
    <property type="entry name" value="Peptidase_S8_subtilisin-like"/>
</dbReference>
<dbReference type="RefSeq" id="WP_119864670.1">
    <property type="nucleotide sequence ID" value="NZ_CP016786.1"/>
</dbReference>
<dbReference type="PANTHER" id="PTHR43806">
    <property type="entry name" value="PEPTIDASE S8"/>
    <property type="match status" value="1"/>
</dbReference>
<feature type="active site" description="Charge relay system" evidence="5">
    <location>
        <position position="504"/>
    </location>
</feature>
<dbReference type="Gene3D" id="2.60.120.1290">
    <property type="match status" value="1"/>
</dbReference>
<evidence type="ECO:0000256" key="2">
    <source>
        <dbReference type="ARBA" id="ARBA00022670"/>
    </source>
</evidence>
<dbReference type="InterPro" id="IPR022398">
    <property type="entry name" value="Peptidase_S8_His-AS"/>
</dbReference>
<evidence type="ECO:0000256" key="4">
    <source>
        <dbReference type="ARBA" id="ARBA00022825"/>
    </source>
</evidence>
<dbReference type="SUPFAM" id="SSF52743">
    <property type="entry name" value="Subtilisin-like"/>
    <property type="match status" value="1"/>
</dbReference>
<evidence type="ECO:0000259" key="6">
    <source>
        <dbReference type="Pfam" id="PF00082"/>
    </source>
</evidence>
<comment type="similarity">
    <text evidence="1 5">Belongs to the peptidase S8 family.</text>
</comment>
<gene>
    <name evidence="7" type="ORF">BEN51_03275</name>
</gene>
<dbReference type="InterPro" id="IPR015500">
    <property type="entry name" value="Peptidase_S8_subtilisin-rel"/>
</dbReference>
<dbReference type="PRINTS" id="PR00723">
    <property type="entry name" value="SUBTILISIN"/>
</dbReference>
<dbReference type="Proteomes" id="UP000264883">
    <property type="component" value="Chromosome"/>
</dbReference>
<feature type="active site" description="Charge relay system" evidence="5">
    <location>
        <position position="108"/>
    </location>
</feature>
<dbReference type="GO" id="GO:0006508">
    <property type="term" value="P:proteolysis"/>
    <property type="evidence" value="ECO:0007669"/>
    <property type="project" value="UniProtKB-KW"/>
</dbReference>
<dbReference type="CDD" id="cd07478">
    <property type="entry name" value="Peptidases_S8_CspA-like"/>
    <property type="match status" value="1"/>
</dbReference>
<dbReference type="Gene3D" id="3.40.50.200">
    <property type="entry name" value="Peptidase S8/S53 domain"/>
    <property type="match status" value="1"/>
</dbReference>
<feature type="active site" description="Charge relay system" evidence="5">
    <location>
        <position position="182"/>
    </location>
</feature>
<dbReference type="PROSITE" id="PS00136">
    <property type="entry name" value="SUBTILASE_ASP"/>
    <property type="match status" value="1"/>
</dbReference>
<evidence type="ECO:0000256" key="1">
    <source>
        <dbReference type="ARBA" id="ARBA00011073"/>
    </source>
</evidence>
<dbReference type="GO" id="GO:0004252">
    <property type="term" value="F:serine-type endopeptidase activity"/>
    <property type="evidence" value="ECO:0007669"/>
    <property type="project" value="UniProtKB-UniRule"/>
</dbReference>
<organism evidence="7 8">
    <name type="scientific">Clostridium isatidis</name>
    <dbReference type="NCBI Taxonomy" id="182773"/>
    <lineage>
        <taxon>Bacteria</taxon>
        <taxon>Bacillati</taxon>
        <taxon>Bacillota</taxon>
        <taxon>Clostridia</taxon>
        <taxon>Eubacteriales</taxon>
        <taxon>Clostridiaceae</taxon>
        <taxon>Clostridium</taxon>
    </lineage>
</organism>
<evidence type="ECO:0000256" key="3">
    <source>
        <dbReference type="ARBA" id="ARBA00022801"/>
    </source>
</evidence>
<keyword evidence="3 5" id="KW-0378">Hydrolase</keyword>
<feature type="domain" description="Peptidase S8/S53" evidence="6">
    <location>
        <begin position="438"/>
        <end position="540"/>
    </location>
</feature>
<dbReference type="KEGG" id="cia:BEN51_03275"/>
<name>A0A343JAH4_9CLOT</name>
<evidence type="ECO:0000313" key="8">
    <source>
        <dbReference type="Proteomes" id="UP000264883"/>
    </source>
</evidence>
<keyword evidence="4 5" id="KW-0720">Serine protease</keyword>
<evidence type="ECO:0000313" key="7">
    <source>
        <dbReference type="EMBL" id="ASW42532.1"/>
    </source>
</evidence>
<dbReference type="PANTHER" id="PTHR43806:SF11">
    <property type="entry name" value="CEREVISIN-RELATED"/>
    <property type="match status" value="1"/>
</dbReference>
<dbReference type="InterPro" id="IPR036852">
    <property type="entry name" value="Peptidase_S8/S53_dom_sf"/>
</dbReference>
<dbReference type="InterPro" id="IPR017310">
    <property type="entry name" value="Pept_S8A_subtilisin_clostridia"/>
</dbReference>
<dbReference type="InterPro" id="IPR023827">
    <property type="entry name" value="Peptidase_S8_Asp-AS"/>
</dbReference>
<dbReference type="PROSITE" id="PS00137">
    <property type="entry name" value="SUBTILASE_HIS"/>
    <property type="match status" value="1"/>
</dbReference>
<dbReference type="InterPro" id="IPR000209">
    <property type="entry name" value="Peptidase_S8/S53_dom"/>
</dbReference>